<dbReference type="CDD" id="cd12164">
    <property type="entry name" value="GDH_like_2"/>
    <property type="match status" value="1"/>
</dbReference>
<sequence>MAILYLISGWQTDHWVSAMRELAPERDVRLWPDAGALSEIDYVLAWKPLTGVFKTLPNLKAIFSLGAGVDAIMADPDLPGVPVARIVDPDLTMRMTEYVVLHVLMHHRQQRRYDAVQARREWRPLDQPPANAVRVGIMGLGALGRDAAEKLRDLGFDVAGWSRSPKRVEGVACFAGDDGLKPFLARTDILVCLLPHTPETEGLIDRKLIAGLARDGAIEGPALINAARGKLQVEADILAALDDGTLAHATLDVFETEPLPQESPFWTHPRVTLTPHVASDSDPLSLTRNILAQIERFEAGQPLENLVDRNRGY</sequence>
<proteinExistence type="predicted"/>
<keyword evidence="1" id="KW-0560">Oxidoreductase</keyword>
<evidence type="ECO:0000256" key="2">
    <source>
        <dbReference type="ARBA" id="ARBA00023027"/>
    </source>
</evidence>
<dbReference type="RefSeq" id="WP_213161220.1">
    <property type="nucleotide sequence ID" value="NZ_CP058214.1"/>
</dbReference>
<organism evidence="4 5">
    <name type="scientific">Kaustia mangrovi</name>
    <dbReference type="NCBI Taxonomy" id="2593653"/>
    <lineage>
        <taxon>Bacteria</taxon>
        <taxon>Pseudomonadati</taxon>
        <taxon>Pseudomonadota</taxon>
        <taxon>Alphaproteobacteria</taxon>
        <taxon>Hyphomicrobiales</taxon>
        <taxon>Parvibaculaceae</taxon>
        <taxon>Kaustia</taxon>
    </lineage>
</organism>
<dbReference type="Proteomes" id="UP000593594">
    <property type="component" value="Chromosome"/>
</dbReference>
<dbReference type="SUPFAM" id="SSF51735">
    <property type="entry name" value="NAD(P)-binding Rossmann-fold domains"/>
    <property type="match status" value="1"/>
</dbReference>
<feature type="domain" description="D-isomer specific 2-hydroxyacid dehydrogenase NAD-binding" evidence="3">
    <location>
        <begin position="102"/>
        <end position="278"/>
    </location>
</feature>
<gene>
    <name evidence="4" type="ORF">HW532_14870</name>
</gene>
<dbReference type="InterPro" id="IPR036291">
    <property type="entry name" value="NAD(P)-bd_dom_sf"/>
</dbReference>
<dbReference type="Gene3D" id="3.40.50.720">
    <property type="entry name" value="NAD(P)-binding Rossmann-like Domain"/>
    <property type="match status" value="2"/>
</dbReference>
<evidence type="ECO:0000313" key="4">
    <source>
        <dbReference type="EMBL" id="QPC43857.1"/>
    </source>
</evidence>
<protein>
    <submittedName>
        <fullName evidence="4">Glyoxylate/hydroxypyruvate reductase A</fullName>
    </submittedName>
</protein>
<dbReference type="Pfam" id="PF02826">
    <property type="entry name" value="2-Hacid_dh_C"/>
    <property type="match status" value="1"/>
</dbReference>
<dbReference type="GO" id="GO:0016491">
    <property type="term" value="F:oxidoreductase activity"/>
    <property type="evidence" value="ECO:0007669"/>
    <property type="project" value="UniProtKB-KW"/>
</dbReference>
<evidence type="ECO:0000256" key="1">
    <source>
        <dbReference type="ARBA" id="ARBA00023002"/>
    </source>
</evidence>
<evidence type="ECO:0000313" key="5">
    <source>
        <dbReference type="Proteomes" id="UP000593594"/>
    </source>
</evidence>
<reference evidence="4 5" key="1">
    <citation type="submission" date="2020-06" db="EMBL/GenBank/DDBJ databases">
        <title>Genome sequence of 2 isolates from Red Sea Mangroves.</title>
        <authorList>
            <person name="Sefrji F."/>
            <person name="Michoud G."/>
            <person name="Merlino G."/>
            <person name="Daffonchio D."/>
        </authorList>
    </citation>
    <scope>NUCLEOTIDE SEQUENCE [LARGE SCALE GENOMIC DNA]</scope>
    <source>
        <strain evidence="4 5">R1DC25</strain>
    </source>
</reference>
<dbReference type="GO" id="GO:0051287">
    <property type="term" value="F:NAD binding"/>
    <property type="evidence" value="ECO:0007669"/>
    <property type="project" value="InterPro"/>
</dbReference>
<dbReference type="PANTHER" id="PTHR43333:SF1">
    <property type="entry name" value="D-ISOMER SPECIFIC 2-HYDROXYACID DEHYDROGENASE NAD-BINDING DOMAIN-CONTAINING PROTEIN"/>
    <property type="match status" value="1"/>
</dbReference>
<keyword evidence="5" id="KW-1185">Reference proteome</keyword>
<dbReference type="PANTHER" id="PTHR43333">
    <property type="entry name" value="2-HACID_DH_C DOMAIN-CONTAINING PROTEIN"/>
    <property type="match status" value="1"/>
</dbReference>
<dbReference type="InterPro" id="IPR006140">
    <property type="entry name" value="D-isomer_DH_NAD-bd"/>
</dbReference>
<evidence type="ECO:0000259" key="3">
    <source>
        <dbReference type="Pfam" id="PF02826"/>
    </source>
</evidence>
<name>A0A7S8HCL5_9HYPH</name>
<dbReference type="EMBL" id="CP058214">
    <property type="protein sequence ID" value="QPC43857.1"/>
    <property type="molecule type" value="Genomic_DNA"/>
</dbReference>
<keyword evidence="2" id="KW-0520">NAD</keyword>
<dbReference type="KEGG" id="kmn:HW532_14870"/>
<keyword evidence="4" id="KW-0670">Pyruvate</keyword>
<dbReference type="AlphaFoldDB" id="A0A7S8HCL5"/>
<accession>A0A7S8HCL5</accession>